<protein>
    <recommendedName>
        <fullName evidence="3">peroxidase</fullName>
        <ecNumber evidence="3">1.11.1.7</ecNumber>
    </recommendedName>
</protein>
<dbReference type="EC" id="1.11.1.7" evidence="3"/>
<dbReference type="SUPFAM" id="SSF48113">
    <property type="entry name" value="Heme-dependent peroxidases"/>
    <property type="match status" value="1"/>
</dbReference>
<accession>A0A218Y0N2</accession>
<dbReference type="GO" id="GO:0006979">
    <property type="term" value="P:response to oxidative stress"/>
    <property type="evidence" value="ECO:0007669"/>
    <property type="project" value="InterPro"/>
</dbReference>
<evidence type="ECO:0000313" key="12">
    <source>
        <dbReference type="Proteomes" id="UP000197138"/>
    </source>
</evidence>
<keyword evidence="7" id="KW-0560">Oxidoreductase</keyword>
<organism evidence="11 12">
    <name type="scientific">Punica granatum</name>
    <name type="common">Pomegranate</name>
    <dbReference type="NCBI Taxonomy" id="22663"/>
    <lineage>
        <taxon>Eukaryota</taxon>
        <taxon>Viridiplantae</taxon>
        <taxon>Streptophyta</taxon>
        <taxon>Embryophyta</taxon>
        <taxon>Tracheophyta</taxon>
        <taxon>Spermatophyta</taxon>
        <taxon>Magnoliopsida</taxon>
        <taxon>eudicotyledons</taxon>
        <taxon>Gunneridae</taxon>
        <taxon>Pentapetalae</taxon>
        <taxon>rosids</taxon>
        <taxon>malvids</taxon>
        <taxon>Myrtales</taxon>
        <taxon>Lythraceae</taxon>
        <taxon>Punica</taxon>
    </lineage>
</organism>
<feature type="domain" description="Plant heme peroxidase family profile" evidence="10">
    <location>
        <begin position="7"/>
        <end position="85"/>
    </location>
</feature>
<dbReference type="PROSITE" id="PS50873">
    <property type="entry name" value="PEROXIDASE_4"/>
    <property type="match status" value="1"/>
</dbReference>
<dbReference type="Gene3D" id="1.10.420.10">
    <property type="entry name" value="Peroxidase, domain 2"/>
    <property type="match status" value="1"/>
</dbReference>
<evidence type="ECO:0000256" key="6">
    <source>
        <dbReference type="ARBA" id="ARBA00022723"/>
    </source>
</evidence>
<feature type="binding site" evidence="9">
    <location>
        <position position="7"/>
    </location>
    <ligand>
        <name>Ca(2+)</name>
        <dbReference type="ChEBI" id="CHEBI:29108"/>
        <label>2</label>
    </ligand>
</feature>
<gene>
    <name evidence="11" type="ORF">CDL15_Pgr027362</name>
</gene>
<dbReference type="PRINTS" id="PR00461">
    <property type="entry name" value="PLPEROXIDASE"/>
</dbReference>
<dbReference type="PANTHER" id="PTHR31517:SF48">
    <property type="entry name" value="PEROXIDASE 16-RELATED"/>
    <property type="match status" value="1"/>
</dbReference>
<dbReference type="InterPro" id="IPR000823">
    <property type="entry name" value="Peroxidase_pln"/>
</dbReference>
<dbReference type="EMBL" id="MTKT01000527">
    <property type="protein sequence ID" value="OWM90875.1"/>
    <property type="molecule type" value="Genomic_DNA"/>
</dbReference>
<dbReference type="AlphaFoldDB" id="A0A218Y0N2"/>
<dbReference type="PANTHER" id="PTHR31517">
    <property type="match status" value="1"/>
</dbReference>
<evidence type="ECO:0000256" key="2">
    <source>
        <dbReference type="ARBA" id="ARBA00001970"/>
    </source>
</evidence>
<dbReference type="InterPro" id="IPR002016">
    <property type="entry name" value="Haem_peroxidase"/>
</dbReference>
<evidence type="ECO:0000256" key="4">
    <source>
        <dbReference type="ARBA" id="ARBA00022559"/>
    </source>
</evidence>
<evidence type="ECO:0000256" key="5">
    <source>
        <dbReference type="ARBA" id="ARBA00022617"/>
    </source>
</evidence>
<dbReference type="GO" id="GO:0046872">
    <property type="term" value="F:metal ion binding"/>
    <property type="evidence" value="ECO:0007669"/>
    <property type="project" value="UniProtKB-KW"/>
</dbReference>
<keyword evidence="9" id="KW-0106">Calcium</keyword>
<keyword evidence="6 9" id="KW-0479">Metal-binding</keyword>
<dbReference type="GO" id="GO:0020037">
    <property type="term" value="F:heme binding"/>
    <property type="evidence" value="ECO:0007669"/>
    <property type="project" value="InterPro"/>
</dbReference>
<dbReference type="Proteomes" id="UP000197138">
    <property type="component" value="Unassembled WGS sequence"/>
</dbReference>
<reference evidence="12" key="1">
    <citation type="journal article" date="2017" name="Plant J.">
        <title>The pomegranate (Punica granatum L.) genome and the genomics of punicalagin biosynthesis.</title>
        <authorList>
            <person name="Qin G."/>
            <person name="Xu C."/>
            <person name="Ming R."/>
            <person name="Tang H."/>
            <person name="Guyot R."/>
            <person name="Kramer E.M."/>
            <person name="Hu Y."/>
            <person name="Yi X."/>
            <person name="Qi Y."/>
            <person name="Xu X."/>
            <person name="Gao Z."/>
            <person name="Pan H."/>
            <person name="Jian J."/>
            <person name="Tian Y."/>
            <person name="Yue Z."/>
            <person name="Xu Y."/>
        </authorList>
    </citation>
    <scope>NUCLEOTIDE SEQUENCE [LARGE SCALE GENOMIC DNA]</scope>
    <source>
        <strain evidence="12">cv. Dabenzi</strain>
    </source>
</reference>
<name>A0A218Y0N2_PUNGR</name>
<comment type="catalytic activity">
    <reaction evidence="1">
        <text>2 a phenolic donor + H2O2 = 2 a phenolic radical donor + 2 H2O</text>
        <dbReference type="Rhea" id="RHEA:56136"/>
        <dbReference type="ChEBI" id="CHEBI:15377"/>
        <dbReference type="ChEBI" id="CHEBI:16240"/>
        <dbReference type="ChEBI" id="CHEBI:139520"/>
        <dbReference type="ChEBI" id="CHEBI:139521"/>
        <dbReference type="EC" id="1.11.1.7"/>
    </reaction>
</comment>
<evidence type="ECO:0000259" key="10">
    <source>
        <dbReference type="PROSITE" id="PS50873"/>
    </source>
</evidence>
<comment type="cofactor">
    <cofactor evidence="2">
        <name>heme b</name>
        <dbReference type="ChEBI" id="CHEBI:60344"/>
    </cofactor>
</comment>
<evidence type="ECO:0000256" key="1">
    <source>
        <dbReference type="ARBA" id="ARBA00000189"/>
    </source>
</evidence>
<dbReference type="GO" id="GO:0140825">
    <property type="term" value="F:lactoperoxidase activity"/>
    <property type="evidence" value="ECO:0007669"/>
    <property type="project" value="UniProtKB-EC"/>
</dbReference>
<keyword evidence="5" id="KW-0349">Heme</keyword>
<evidence type="ECO:0000256" key="3">
    <source>
        <dbReference type="ARBA" id="ARBA00012313"/>
    </source>
</evidence>
<dbReference type="InterPro" id="IPR010255">
    <property type="entry name" value="Haem_peroxidase_sf"/>
</dbReference>
<evidence type="ECO:0000256" key="8">
    <source>
        <dbReference type="ARBA" id="ARBA00023004"/>
    </source>
</evidence>
<comment type="caution">
    <text evidence="11">The sequence shown here is derived from an EMBL/GenBank/DDBJ whole genome shotgun (WGS) entry which is preliminary data.</text>
</comment>
<evidence type="ECO:0000256" key="9">
    <source>
        <dbReference type="PIRSR" id="PIRSR600823-3"/>
    </source>
</evidence>
<keyword evidence="4" id="KW-0575">Peroxidase</keyword>
<keyword evidence="8" id="KW-0408">Iron</keyword>
<evidence type="ECO:0000313" key="11">
    <source>
        <dbReference type="EMBL" id="OWM90875.1"/>
    </source>
</evidence>
<comment type="cofactor">
    <cofactor evidence="9">
        <name>Ca(2+)</name>
        <dbReference type="ChEBI" id="CHEBI:29108"/>
    </cofactor>
    <text evidence="9">Binds 2 calcium ions per subunit.</text>
</comment>
<proteinExistence type="predicted"/>
<sequence>MRGWDQDQLRPLAFGSPYYRSLLEGRGILFADQQFTGSEETGSWVRAYVWDLFRKDFAEAMLKLSSMQVLTTLNGQVRVNCSKAT</sequence>
<evidence type="ECO:0000256" key="7">
    <source>
        <dbReference type="ARBA" id="ARBA00023002"/>
    </source>
</evidence>